<proteinExistence type="predicted"/>
<dbReference type="EMBL" id="CP040896">
    <property type="protein sequence ID" value="QDA61552.1"/>
    <property type="molecule type" value="Genomic_DNA"/>
</dbReference>
<sequence>MPNRSARGGTSEQHSEAGKKGAEARNSTSKTGGMPNSGNMANTGKMPNTGKQSGGASSPDQHTVAGKKGSKK</sequence>
<protein>
    <submittedName>
        <fullName evidence="2">Uncharacterized protein</fullName>
    </submittedName>
</protein>
<dbReference type="RefSeq" id="WP_139516726.1">
    <property type="nucleotide sequence ID" value="NZ_CP040896.1"/>
</dbReference>
<dbReference type="Proteomes" id="UP000305398">
    <property type="component" value="Chromosome"/>
</dbReference>
<evidence type="ECO:0000256" key="1">
    <source>
        <dbReference type="SAM" id="MobiDB-lite"/>
    </source>
</evidence>
<reference evidence="2 3" key="1">
    <citation type="submission" date="2019-06" db="EMBL/GenBank/DDBJ databases">
        <authorList>
            <person name="Srinivasan S."/>
        </authorList>
    </citation>
    <scope>NUCLEOTIDE SEQUENCE [LARGE SCALE GENOMIC DNA]</scope>
    <source>
        <strain evidence="2 3">17J68-5</strain>
    </source>
</reference>
<feature type="compositionally biased region" description="Basic and acidic residues" evidence="1">
    <location>
        <begin position="13"/>
        <end position="23"/>
    </location>
</feature>
<feature type="region of interest" description="Disordered" evidence="1">
    <location>
        <begin position="1"/>
        <end position="72"/>
    </location>
</feature>
<name>A0A5B8A5R0_9BACT</name>
<evidence type="ECO:0000313" key="3">
    <source>
        <dbReference type="Proteomes" id="UP000305398"/>
    </source>
</evidence>
<evidence type="ECO:0000313" key="2">
    <source>
        <dbReference type="EMBL" id="QDA61552.1"/>
    </source>
</evidence>
<feature type="compositionally biased region" description="Polar residues" evidence="1">
    <location>
        <begin position="25"/>
        <end position="61"/>
    </location>
</feature>
<dbReference type="AlphaFoldDB" id="A0A5B8A5R0"/>
<keyword evidence="3" id="KW-1185">Reference proteome</keyword>
<dbReference type="KEGG" id="hyj:FHG12_16250"/>
<gene>
    <name evidence="2" type="ORF">FHG12_16250</name>
</gene>
<organism evidence="2 3">
    <name type="scientific">Hymenobacter jejuensis</name>
    <dbReference type="NCBI Taxonomy" id="2502781"/>
    <lineage>
        <taxon>Bacteria</taxon>
        <taxon>Pseudomonadati</taxon>
        <taxon>Bacteroidota</taxon>
        <taxon>Cytophagia</taxon>
        <taxon>Cytophagales</taxon>
        <taxon>Hymenobacteraceae</taxon>
        <taxon>Hymenobacter</taxon>
    </lineage>
</organism>
<accession>A0A5B8A5R0</accession>